<reference evidence="1 2" key="1">
    <citation type="submission" date="2016-01" db="EMBL/GenBank/DDBJ databases">
        <title>The new phylogeny of the genus Mycobacterium.</title>
        <authorList>
            <person name="Tarcisio F."/>
            <person name="Conor M."/>
            <person name="Antonella G."/>
            <person name="Elisabetta G."/>
            <person name="Giulia F.S."/>
            <person name="Sara T."/>
            <person name="Anna F."/>
            <person name="Clotilde B."/>
            <person name="Roberto B."/>
            <person name="Veronica D.S."/>
            <person name="Fabio R."/>
            <person name="Monica P."/>
            <person name="Olivier J."/>
            <person name="Enrico T."/>
            <person name="Nicola S."/>
        </authorList>
    </citation>
    <scope>NUCLEOTIDE SEQUENCE [LARGE SCALE GENOMIC DNA]</scope>
    <source>
        <strain evidence="1 2">DSM 44179</strain>
    </source>
</reference>
<protein>
    <submittedName>
        <fullName evidence="1">Uncharacterized protein</fullName>
    </submittedName>
</protein>
<evidence type="ECO:0000313" key="2">
    <source>
        <dbReference type="Proteomes" id="UP000193484"/>
    </source>
</evidence>
<gene>
    <name evidence="1" type="ORF">AWC04_18690</name>
</gene>
<dbReference type="EMBL" id="LQOJ01000073">
    <property type="protein sequence ID" value="ORU96629.1"/>
    <property type="molecule type" value="Genomic_DNA"/>
</dbReference>
<dbReference type="AlphaFoldDB" id="A0A1X1QYT7"/>
<name>A0A1X1QYT7_MYCFA</name>
<evidence type="ECO:0000313" key="1">
    <source>
        <dbReference type="EMBL" id="ORU96629.1"/>
    </source>
</evidence>
<dbReference type="STRING" id="1793.AWC04_18690"/>
<dbReference type="OrthoDB" id="5193416at2"/>
<organism evidence="1 2">
    <name type="scientific">Mycolicibacterium fallax</name>
    <name type="common">Mycobacterium fallax</name>
    <dbReference type="NCBI Taxonomy" id="1793"/>
    <lineage>
        <taxon>Bacteria</taxon>
        <taxon>Bacillati</taxon>
        <taxon>Actinomycetota</taxon>
        <taxon>Actinomycetes</taxon>
        <taxon>Mycobacteriales</taxon>
        <taxon>Mycobacteriaceae</taxon>
        <taxon>Mycolicibacterium</taxon>
    </lineage>
</organism>
<keyword evidence="2" id="KW-1185">Reference proteome</keyword>
<comment type="caution">
    <text evidence="1">The sequence shown here is derived from an EMBL/GenBank/DDBJ whole genome shotgun (WGS) entry which is preliminary data.</text>
</comment>
<proteinExistence type="predicted"/>
<accession>A0A1X1QYT7</accession>
<sequence length="75" mass="8177">MTHMIIGGVPVALYVVLYLLIWAKKPKRVPEYQMSEKWTYGPILWAATDEVVGAGHGHGHGGHDYTVGGSASGKW</sequence>
<dbReference type="Proteomes" id="UP000193484">
    <property type="component" value="Unassembled WGS sequence"/>
</dbReference>
<dbReference type="RefSeq" id="WP_109750645.1">
    <property type="nucleotide sequence ID" value="NZ_AP022603.1"/>
</dbReference>